<evidence type="ECO:0000313" key="4">
    <source>
        <dbReference type="Proteomes" id="UP000250028"/>
    </source>
</evidence>
<dbReference type="InterPro" id="IPR000408">
    <property type="entry name" value="Reg_chr_condens"/>
</dbReference>
<evidence type="ECO:0000256" key="1">
    <source>
        <dbReference type="SAM" id="MobiDB-lite"/>
    </source>
</evidence>
<dbReference type="PANTHER" id="PTHR45982">
    <property type="entry name" value="REGULATOR OF CHROMOSOME CONDENSATION"/>
    <property type="match status" value="1"/>
</dbReference>
<keyword evidence="4" id="KW-1185">Reference proteome</keyword>
<evidence type="ECO:0000313" key="3">
    <source>
        <dbReference type="EMBL" id="SSA34557.1"/>
    </source>
</evidence>
<dbReference type="EMBL" id="UESZ01000001">
    <property type="protein sequence ID" value="SSA34557.1"/>
    <property type="molecule type" value="Genomic_DNA"/>
</dbReference>
<accession>A0A2Y8ZXF3</accession>
<dbReference type="PROSITE" id="PS50012">
    <property type="entry name" value="RCC1_3"/>
    <property type="match status" value="4"/>
</dbReference>
<dbReference type="GO" id="GO:0005737">
    <property type="term" value="C:cytoplasm"/>
    <property type="evidence" value="ECO:0007669"/>
    <property type="project" value="TreeGrafter"/>
</dbReference>
<dbReference type="OrthoDB" id="9773852at2"/>
<proteinExistence type="predicted"/>
<dbReference type="Proteomes" id="UP000250028">
    <property type="component" value="Unassembled WGS sequence"/>
</dbReference>
<gene>
    <name evidence="3" type="ORF">SAMN04489750_1881</name>
</gene>
<dbReference type="Pfam" id="PF13540">
    <property type="entry name" value="RCC1_2"/>
    <property type="match status" value="3"/>
</dbReference>
<dbReference type="InterPro" id="IPR051553">
    <property type="entry name" value="Ran_GTPase-activating"/>
</dbReference>
<dbReference type="Gene3D" id="2.130.10.30">
    <property type="entry name" value="Regulator of chromosome condensation 1/beta-lactamase-inhibitor protein II"/>
    <property type="match status" value="3"/>
</dbReference>
<keyword evidence="2" id="KW-0732">Signal</keyword>
<dbReference type="GO" id="GO:0005085">
    <property type="term" value="F:guanyl-nucleotide exchange factor activity"/>
    <property type="evidence" value="ECO:0007669"/>
    <property type="project" value="TreeGrafter"/>
</dbReference>
<organism evidence="3 4">
    <name type="scientific">Branchiibius hedensis</name>
    <dbReference type="NCBI Taxonomy" id="672460"/>
    <lineage>
        <taxon>Bacteria</taxon>
        <taxon>Bacillati</taxon>
        <taxon>Actinomycetota</taxon>
        <taxon>Actinomycetes</taxon>
        <taxon>Micrococcales</taxon>
        <taxon>Dermacoccaceae</taxon>
        <taxon>Branchiibius</taxon>
    </lineage>
</organism>
<feature type="chain" id="PRO_5015840705" evidence="2">
    <location>
        <begin position="31"/>
        <end position="755"/>
    </location>
</feature>
<dbReference type="Pfam" id="PF00415">
    <property type="entry name" value="RCC1"/>
    <property type="match status" value="1"/>
</dbReference>
<dbReference type="InterPro" id="IPR009091">
    <property type="entry name" value="RCC1/BLIP-II"/>
</dbReference>
<name>A0A2Y8ZXF3_9MICO</name>
<evidence type="ECO:0000256" key="2">
    <source>
        <dbReference type="SAM" id="SignalP"/>
    </source>
</evidence>
<reference evidence="4" key="1">
    <citation type="submission" date="2016-10" db="EMBL/GenBank/DDBJ databases">
        <authorList>
            <person name="Varghese N."/>
            <person name="Submissions S."/>
        </authorList>
    </citation>
    <scope>NUCLEOTIDE SEQUENCE [LARGE SCALE GENOMIC DNA]</scope>
    <source>
        <strain evidence="4">DSM 22951</strain>
    </source>
</reference>
<protein>
    <submittedName>
        <fullName evidence="3">Alpha-tubulin suppressor</fullName>
    </submittedName>
</protein>
<feature type="region of interest" description="Disordered" evidence="1">
    <location>
        <begin position="51"/>
        <end position="75"/>
    </location>
</feature>
<dbReference type="SUPFAM" id="SSF50985">
    <property type="entry name" value="RCC1/BLIP-II"/>
    <property type="match status" value="2"/>
</dbReference>
<dbReference type="PRINTS" id="PR00633">
    <property type="entry name" value="RCCNDNSATION"/>
</dbReference>
<dbReference type="PANTHER" id="PTHR45982:SF1">
    <property type="entry name" value="REGULATOR OF CHROMOSOME CONDENSATION"/>
    <property type="match status" value="1"/>
</dbReference>
<feature type="signal peptide" evidence="2">
    <location>
        <begin position="1"/>
        <end position="30"/>
    </location>
</feature>
<dbReference type="AlphaFoldDB" id="A0A2Y8ZXF3"/>
<sequence length="755" mass="75069">MGRVVATGIVSFLVAALALLAPAAQPQATAAPLTASPASAKVANMIATAPTRMMDTRSGARPEAGSTRSVTVTGRAGIPTSGVSAVVMNLTVVSPAKSGWAAVFPAGATRPVVSSINYVTGETVANQAVANIGKNGQISVYTASAAHLLVDVMGYFPVGGGYTAVTPSRVVDSRSTGVARAAGSTTTIALGGKAGVPPSGATAAIVNVTVVSPAGDGYAQVYPVGVPRPTASSVNFAAKRTAAGLAIAALDAQGRFNIYTSSSAHLIVDVAGWIGSGSTYTPVTPVRALDTRYGVGATRVRVPATGGVTIRLAGTNGLPKTGIEAVQATVTAVRPSSAGYLAAVPAAGPSGETPVVSSVNFAAGMTAANAVTLKLGWNGAVTVSSSAETDLILDITGYWVTPDAAATQVAVGVNQACAVLSTGTMRCWGNNWSGQLGAGIPGTSKGFSAVPMDVVGLSDVKSAAAGSTHMCALTRQGVVWCWGDNWNQQLGRPSGAEPAPVRVALAGSATSIEAGYEHTCAVLASGQVQCWGRNDLGQLGNGTTDQTYYPTFVTGVTSARLVSAGFDHSCALLIDGTARCWGRANNNMLGDGDGTVDGVVVRTEPVTVKGVSAATGIVTGSDMSCVTGTSNGHSCWGRGSGVATGLAQIPGLQRPQMMSLSYWHGCIVTTGSAAQCWGDNSSGQAGAPSGSLTGPRVVSGLGSDVVEVSAGGNSSCAVRTTGGVVCWGSRQGVGLLGDGQDSGATSTPVKVLGFG</sequence>